<dbReference type="Gene3D" id="3.60.110.10">
    <property type="entry name" value="Carbon-nitrogen hydrolase"/>
    <property type="match status" value="1"/>
</dbReference>
<evidence type="ECO:0000256" key="2">
    <source>
        <dbReference type="ARBA" id="ARBA00022801"/>
    </source>
</evidence>
<dbReference type="EMBL" id="LDRV01000001">
    <property type="protein sequence ID" value="KTS14378.1"/>
    <property type="molecule type" value="Genomic_DNA"/>
</dbReference>
<sequence>MTTRIAAVQAEPGWFDLPATVAKTVDLIADAAAHGAEIVAFPETWLPGYPVFLWAYPVPEQIPHLARYHAASPTVDGPEIATIRAAAAAHGITVVLGLSEQDHGSLYMAQLIIGPTGDILLHRRKLKPTHAERTLFGEGDGGDLQVIETPHGRLGALNCWEHLQPLVKFTMYAQHEQIHVAGWPCFGIFAEHPSLGWEPSMAVSRTYALEGGAFVVVSTQILSETGAQNFLVNGAPSPIIDFGGGYARIYGPDGALLTEPLDTHTEGLVYADIDLSAIDIAKKFADPVGHYSRPDVFTLTVDRTARTPATLGETSTAEADVLTYDVEV</sequence>
<dbReference type="AlphaFoldDB" id="A0A147FCQ6"/>
<dbReference type="InterPro" id="IPR003010">
    <property type="entry name" value="C-N_Hydrolase"/>
</dbReference>
<keyword evidence="2 5" id="KW-0378">Hydrolase</keyword>
<reference evidence="5 6" key="1">
    <citation type="journal article" date="2016" name="Front. Microbiol.">
        <title>Genomic Resource of Rice Seed Associated Bacteria.</title>
        <authorList>
            <person name="Midha S."/>
            <person name="Bansal K."/>
            <person name="Sharma S."/>
            <person name="Kumar N."/>
            <person name="Patil P.P."/>
            <person name="Chaudhry V."/>
            <person name="Patil P.B."/>
        </authorList>
    </citation>
    <scope>NUCLEOTIDE SEQUENCE [LARGE SCALE GENOMIC DNA]</scope>
    <source>
        <strain evidence="5 6">RSA3</strain>
    </source>
</reference>
<name>A0A147FCQ6_MICTE</name>
<dbReference type="PROSITE" id="PS50263">
    <property type="entry name" value="CN_HYDROLASE"/>
    <property type="match status" value="1"/>
</dbReference>
<evidence type="ECO:0000313" key="5">
    <source>
        <dbReference type="EMBL" id="KTS14378.1"/>
    </source>
</evidence>
<comment type="caution">
    <text evidence="5">The sequence shown here is derived from an EMBL/GenBank/DDBJ whole genome shotgun (WGS) entry which is preliminary data.</text>
</comment>
<gene>
    <name evidence="5" type="ORF">RSA3_00265</name>
</gene>
<dbReference type="SUPFAM" id="SSF56317">
    <property type="entry name" value="Carbon-nitrogen hydrolase"/>
    <property type="match status" value="1"/>
</dbReference>
<dbReference type="RefSeq" id="WP_081318111.1">
    <property type="nucleotide sequence ID" value="NZ_LDRV01000001.1"/>
</dbReference>
<proteinExistence type="inferred from homology"/>
<feature type="active site" description="Proton acceptor" evidence="3">
    <location>
        <position position="43"/>
    </location>
</feature>
<comment type="similarity">
    <text evidence="1">Belongs to the carbon-nitrogen hydrolase superfamily. Nitrilase family.</text>
</comment>
<dbReference type="PANTHER" id="PTHR46044">
    <property type="entry name" value="NITRILASE"/>
    <property type="match status" value="1"/>
</dbReference>
<dbReference type="PANTHER" id="PTHR46044:SF14">
    <property type="entry name" value="ARYLACETONITRILASE"/>
    <property type="match status" value="1"/>
</dbReference>
<dbReference type="PATRIC" id="fig|2033.7.peg.58"/>
<dbReference type="Proteomes" id="UP000072189">
    <property type="component" value="Unassembled WGS sequence"/>
</dbReference>
<dbReference type="PROSITE" id="PS00921">
    <property type="entry name" value="NITRIL_CHT_2"/>
    <property type="match status" value="1"/>
</dbReference>
<evidence type="ECO:0000313" key="6">
    <source>
        <dbReference type="Proteomes" id="UP000072189"/>
    </source>
</evidence>
<protein>
    <submittedName>
        <fullName evidence="5">Amidohydrolase</fullName>
    </submittedName>
</protein>
<dbReference type="InterPro" id="IPR000132">
    <property type="entry name" value="Nitrilase/CN_hydratase_CS"/>
</dbReference>
<dbReference type="InterPro" id="IPR044149">
    <property type="entry name" value="Nitrilases_CHs"/>
</dbReference>
<dbReference type="GO" id="GO:0000257">
    <property type="term" value="F:nitrilase activity"/>
    <property type="evidence" value="ECO:0007669"/>
    <property type="project" value="UniProtKB-ARBA"/>
</dbReference>
<dbReference type="CDD" id="cd07564">
    <property type="entry name" value="nitrilases_CHs"/>
    <property type="match status" value="1"/>
</dbReference>
<dbReference type="Pfam" id="PF00795">
    <property type="entry name" value="CN_hydrolase"/>
    <property type="match status" value="1"/>
</dbReference>
<dbReference type="PROSITE" id="PS00920">
    <property type="entry name" value="NITRIL_CHT_1"/>
    <property type="match status" value="1"/>
</dbReference>
<evidence type="ECO:0000256" key="3">
    <source>
        <dbReference type="PROSITE-ProRule" id="PRU10139"/>
    </source>
</evidence>
<dbReference type="InterPro" id="IPR036526">
    <property type="entry name" value="C-N_Hydrolase_sf"/>
</dbReference>
<accession>A0A147FCQ6</accession>
<evidence type="ECO:0000259" key="4">
    <source>
        <dbReference type="PROSITE" id="PS50263"/>
    </source>
</evidence>
<organism evidence="5 6">
    <name type="scientific">Microbacterium testaceum</name>
    <name type="common">Aureobacterium testaceum</name>
    <name type="synonym">Brevibacterium testaceum</name>
    <dbReference type="NCBI Taxonomy" id="2033"/>
    <lineage>
        <taxon>Bacteria</taxon>
        <taxon>Bacillati</taxon>
        <taxon>Actinomycetota</taxon>
        <taxon>Actinomycetes</taxon>
        <taxon>Micrococcales</taxon>
        <taxon>Microbacteriaceae</taxon>
        <taxon>Microbacterium</taxon>
    </lineage>
</organism>
<evidence type="ECO:0000256" key="1">
    <source>
        <dbReference type="ARBA" id="ARBA00008129"/>
    </source>
</evidence>
<feature type="domain" description="CN hydrolase" evidence="4">
    <location>
        <begin position="3"/>
        <end position="275"/>
    </location>
</feature>